<dbReference type="InterPro" id="IPR050237">
    <property type="entry name" value="ATP-dep_AMP-bd_enzyme"/>
</dbReference>
<evidence type="ECO:0000259" key="2">
    <source>
        <dbReference type="Pfam" id="PF13193"/>
    </source>
</evidence>
<evidence type="ECO:0000259" key="1">
    <source>
        <dbReference type="Pfam" id="PF00501"/>
    </source>
</evidence>
<dbReference type="InterPro" id="IPR045851">
    <property type="entry name" value="AMP-bd_C_sf"/>
</dbReference>
<dbReference type="Gene3D" id="3.40.50.12780">
    <property type="entry name" value="N-terminal domain of ligase-like"/>
    <property type="match status" value="1"/>
</dbReference>
<dbReference type="Pfam" id="PF00501">
    <property type="entry name" value="AMP-binding"/>
    <property type="match status" value="1"/>
</dbReference>
<organism evidence="3">
    <name type="scientific">Nocardia globerula</name>
    <dbReference type="NCBI Taxonomy" id="1818"/>
    <lineage>
        <taxon>Bacteria</taxon>
        <taxon>Bacillati</taxon>
        <taxon>Actinomycetota</taxon>
        <taxon>Actinomycetes</taxon>
        <taxon>Mycobacteriales</taxon>
        <taxon>Nocardiaceae</taxon>
        <taxon>Nocardia</taxon>
    </lineage>
</organism>
<reference evidence="3" key="1">
    <citation type="submission" date="2019-07" db="EMBL/GenBank/DDBJ databases">
        <title>Genomic Encyclopedia of Type Strains, Phase IV (KMG-IV): sequencing the most valuable type-strain genomes for metagenomic binning, comparative biology and taxonomic classification.</title>
        <authorList>
            <person name="Goeker M."/>
        </authorList>
    </citation>
    <scope>NUCLEOTIDE SEQUENCE</scope>
    <source>
        <strain evidence="3">DSM 44596</strain>
    </source>
</reference>
<dbReference type="AlphaFoldDB" id="A0A652YN10"/>
<dbReference type="GO" id="GO:0016878">
    <property type="term" value="F:acid-thiol ligase activity"/>
    <property type="evidence" value="ECO:0007669"/>
    <property type="project" value="UniProtKB-ARBA"/>
</dbReference>
<dbReference type="SUPFAM" id="SSF56801">
    <property type="entry name" value="Acetyl-CoA synthetase-like"/>
    <property type="match status" value="1"/>
</dbReference>
<dbReference type="PANTHER" id="PTHR43767:SF1">
    <property type="entry name" value="NONRIBOSOMAL PEPTIDE SYNTHASE PES1 (EUROFUNG)-RELATED"/>
    <property type="match status" value="1"/>
</dbReference>
<keyword evidence="3" id="KW-0436">Ligase</keyword>
<comment type="caution">
    <text evidence="3">The sequence shown here is derived from an EMBL/GenBank/DDBJ whole genome shotgun (WGS) entry which is preliminary data.</text>
</comment>
<dbReference type="InterPro" id="IPR042099">
    <property type="entry name" value="ANL_N_sf"/>
</dbReference>
<proteinExistence type="predicted"/>
<protein>
    <submittedName>
        <fullName evidence="3">Acyl-CoA synthetase (AMP-forming)/AMP-acid ligase II</fullName>
    </submittedName>
</protein>
<accession>A0A652YN10</accession>
<evidence type="ECO:0000313" key="3">
    <source>
        <dbReference type="EMBL" id="TYQ02987.1"/>
    </source>
</evidence>
<feature type="domain" description="AMP-dependent synthetase/ligase" evidence="1">
    <location>
        <begin position="9"/>
        <end position="376"/>
    </location>
</feature>
<sequence>MSLNLADLFEAVVDKLPDRTALVCGDERRTFSQLDQRANRLAHYLAKQGVQVGEHVGIHMRNSTQFVEALLACLKIRAVPVNINYRYTEDELTYLYNNSQIVSLIVDGEFVPIIAGALPACPGIKDVLVFGSVDDPTSISLPLNDFDDAMRTQSADRDFGPRSDDDRFAIYTGGTTGMPKGVVWRHVDFFMAALAGGNHGGAAFTNTADLADAVAANSHSMAFLLPAPLMHGAAVYSVFSGFFSGAKQVLMRSFEPVEALRLIQDEQLSCVTVVGDAMARPFTDAIARHGSDYDLTSLTLVSSGGALWSRSSKNQLLELMPNLFLRDGFGASESGVDGTLEIDADGNMRVVGNPNMLVVDEELRPIEPGSEMLGYIARVGHVPLGYFNEPEKTAETFPVVDGVRMSILGDMGRVEPDGSIVLLGRGSVCINTGGEKVFPEEVEAAIKSHHAVMDAVVAGTPNALFGEQVSAVVQLREDFEDIDTDEIAEHCRASIAGYKIPRSIVVVPAIVRSPAGKADYRWARATVAEVVGA</sequence>
<dbReference type="InterPro" id="IPR025110">
    <property type="entry name" value="AMP-bd_C"/>
</dbReference>
<gene>
    <name evidence="3" type="ORF">FNL38_105136</name>
</gene>
<name>A0A652YN10_NOCGL</name>
<dbReference type="InterPro" id="IPR000873">
    <property type="entry name" value="AMP-dep_synth/lig_dom"/>
</dbReference>
<dbReference type="NCBIfam" id="NF005863">
    <property type="entry name" value="PRK07798.1"/>
    <property type="match status" value="1"/>
</dbReference>
<dbReference type="Pfam" id="PF13193">
    <property type="entry name" value="AMP-binding_C"/>
    <property type="match status" value="1"/>
</dbReference>
<dbReference type="EMBL" id="VNIQ01000005">
    <property type="protein sequence ID" value="TYQ02987.1"/>
    <property type="molecule type" value="Genomic_DNA"/>
</dbReference>
<dbReference type="Gene3D" id="3.30.300.30">
    <property type="match status" value="1"/>
</dbReference>
<feature type="domain" description="AMP-binding enzyme C-terminal" evidence="2">
    <location>
        <begin position="441"/>
        <end position="517"/>
    </location>
</feature>
<dbReference type="PANTHER" id="PTHR43767">
    <property type="entry name" value="LONG-CHAIN-FATTY-ACID--COA LIGASE"/>
    <property type="match status" value="1"/>
</dbReference>